<comment type="subunit">
    <text evidence="2">Homodimer.</text>
</comment>
<evidence type="ECO:0000259" key="13">
    <source>
        <dbReference type="Pfam" id="PF02866"/>
    </source>
</evidence>
<dbReference type="InterPro" id="IPR015955">
    <property type="entry name" value="Lactate_DH/Glyco_Ohase_4_C"/>
</dbReference>
<dbReference type="InterPro" id="IPR001557">
    <property type="entry name" value="L-lactate/malate_DH"/>
</dbReference>
<evidence type="ECO:0000256" key="4">
    <source>
        <dbReference type="ARBA" id="ARBA00016075"/>
    </source>
</evidence>
<evidence type="ECO:0000256" key="8">
    <source>
        <dbReference type="ARBA" id="ARBA00048313"/>
    </source>
</evidence>
<dbReference type="Pfam" id="PF02866">
    <property type="entry name" value="Ldh_1_C"/>
    <property type="match status" value="1"/>
</dbReference>
<evidence type="ECO:0000256" key="9">
    <source>
        <dbReference type="PIRSR" id="PIRSR000102-1"/>
    </source>
</evidence>
<feature type="domain" description="Lactate/malate dehydrogenase C-terminal" evidence="13">
    <location>
        <begin position="181"/>
        <end position="336"/>
    </location>
</feature>
<dbReference type="Gene3D" id="3.40.50.720">
    <property type="entry name" value="NAD(P)-binding Rossmann-like Domain"/>
    <property type="match status" value="1"/>
</dbReference>
<dbReference type="PANTHER" id="PTHR11540">
    <property type="entry name" value="MALATE AND LACTATE DEHYDROGENASE"/>
    <property type="match status" value="1"/>
</dbReference>
<organism evidence="14 15">
    <name type="scientific">Ignelater luminosus</name>
    <name type="common">Cucubano</name>
    <name type="synonym">Pyrophorus luminosus</name>
    <dbReference type="NCBI Taxonomy" id="2038154"/>
    <lineage>
        <taxon>Eukaryota</taxon>
        <taxon>Metazoa</taxon>
        <taxon>Ecdysozoa</taxon>
        <taxon>Arthropoda</taxon>
        <taxon>Hexapoda</taxon>
        <taxon>Insecta</taxon>
        <taxon>Pterygota</taxon>
        <taxon>Neoptera</taxon>
        <taxon>Endopterygota</taxon>
        <taxon>Coleoptera</taxon>
        <taxon>Polyphaga</taxon>
        <taxon>Elateriformia</taxon>
        <taxon>Elateroidea</taxon>
        <taxon>Elateridae</taxon>
        <taxon>Agrypninae</taxon>
        <taxon>Pyrophorini</taxon>
        <taxon>Ignelater</taxon>
    </lineage>
</organism>
<protein>
    <recommendedName>
        <fullName evidence="4">Malate dehydrogenase, mitochondrial</fullName>
        <ecNumber evidence="3">1.1.1.37</ecNumber>
    </recommendedName>
</protein>
<evidence type="ECO:0000256" key="6">
    <source>
        <dbReference type="ARBA" id="ARBA00023002"/>
    </source>
</evidence>
<keyword evidence="15" id="KW-1185">Reference proteome</keyword>
<sequence>MSFLNLCFRTSPLSKLATRTAQNLKSVRTYARSHILKVTVCGGAGRVAKLVCLLLKQSPLIDELCVYDVADTVRFAKELAHVDTGCKVSAYTGKEYVKKALQNSKIVVILASSPKTAFLSYSAMFDPNALIMQELIEQFSYFCPKALLAIATNPVNSMVPLASEVLKAHGVYNPNTVFGITTTDVVRANSFAAEVQGLEPECVFVPVIGGHSDNTIIPVLSHAKPCNDFTNAELEKITLGVQSAHRDMIKAKFKESANLSCAFAISRFTLSLVKALRRKSDIIECAYVKSNVHPGTKYLATPLRLGPAGIQKNLGLPELSEYERCLLENAVPLIADDVIKGERYAKGLD</sequence>
<dbReference type="GO" id="GO:0030060">
    <property type="term" value="F:L-malate dehydrogenase (NAD+) activity"/>
    <property type="evidence" value="ECO:0007669"/>
    <property type="project" value="UniProtKB-EC"/>
</dbReference>
<dbReference type="Gene3D" id="3.90.110.10">
    <property type="entry name" value="Lactate dehydrogenase/glycoside hydrolase, family 4, C-terminal"/>
    <property type="match status" value="1"/>
</dbReference>
<dbReference type="Proteomes" id="UP000801492">
    <property type="component" value="Unassembled WGS sequence"/>
</dbReference>
<dbReference type="EC" id="1.1.1.37" evidence="3"/>
<proteinExistence type="inferred from homology"/>
<dbReference type="GO" id="GO:0070013">
    <property type="term" value="C:intracellular organelle lumen"/>
    <property type="evidence" value="ECO:0007669"/>
    <property type="project" value="UniProtKB-ARBA"/>
</dbReference>
<dbReference type="PANTHER" id="PTHR11540:SF16">
    <property type="entry name" value="MALATE DEHYDROGENASE, MITOCHONDRIAL"/>
    <property type="match status" value="1"/>
</dbReference>
<evidence type="ECO:0000259" key="12">
    <source>
        <dbReference type="Pfam" id="PF00056"/>
    </source>
</evidence>
<comment type="similarity">
    <text evidence="1">Belongs to the LDH/MDH superfamily. MDH type 1 family.</text>
</comment>
<evidence type="ECO:0000256" key="1">
    <source>
        <dbReference type="ARBA" id="ARBA00008824"/>
    </source>
</evidence>
<evidence type="ECO:0000256" key="10">
    <source>
        <dbReference type="PIRSR" id="PIRSR000102-3"/>
    </source>
</evidence>
<dbReference type="InterPro" id="IPR036291">
    <property type="entry name" value="NAD(P)-bd_dom_sf"/>
</dbReference>
<evidence type="ECO:0000256" key="2">
    <source>
        <dbReference type="ARBA" id="ARBA00011738"/>
    </source>
</evidence>
<dbReference type="SUPFAM" id="SSF51735">
    <property type="entry name" value="NAD(P)-binding Rossmann-fold domains"/>
    <property type="match status" value="1"/>
</dbReference>
<dbReference type="InterPro" id="IPR022383">
    <property type="entry name" value="Lactate/malate_DH_C"/>
</dbReference>
<dbReference type="FunFam" id="3.40.50.720:FF:000268">
    <property type="entry name" value="Malate dehydrogenase"/>
    <property type="match status" value="1"/>
</dbReference>
<dbReference type="EMBL" id="VTPC01006068">
    <property type="protein sequence ID" value="KAF2895272.1"/>
    <property type="molecule type" value="Genomic_DNA"/>
</dbReference>
<reference evidence="14" key="1">
    <citation type="submission" date="2019-08" db="EMBL/GenBank/DDBJ databases">
        <title>The genome of the North American firefly Photinus pyralis.</title>
        <authorList>
            <consortium name="Photinus pyralis genome working group"/>
            <person name="Fallon T.R."/>
            <person name="Sander Lower S.E."/>
            <person name="Weng J.-K."/>
        </authorList>
    </citation>
    <scope>NUCLEOTIDE SEQUENCE</scope>
    <source>
        <strain evidence="14">TRF0915ILg1</strain>
        <tissue evidence="14">Whole body</tissue>
    </source>
</reference>
<feature type="binding site" evidence="10">
    <location>
        <position position="68"/>
    </location>
    <ligand>
        <name>NAD(+)</name>
        <dbReference type="ChEBI" id="CHEBI:57540"/>
    </ligand>
</feature>
<evidence type="ECO:0000313" key="14">
    <source>
        <dbReference type="EMBL" id="KAF2895272.1"/>
    </source>
</evidence>
<comment type="caution">
    <text evidence="14">The sequence shown here is derived from an EMBL/GenBank/DDBJ whole genome shotgun (WGS) entry which is preliminary data.</text>
</comment>
<comment type="catalytic activity">
    <reaction evidence="8">
        <text>(S)-malate + NAD(+) = oxaloacetate + NADH + H(+)</text>
        <dbReference type="Rhea" id="RHEA:21432"/>
        <dbReference type="ChEBI" id="CHEBI:15378"/>
        <dbReference type="ChEBI" id="CHEBI:15589"/>
        <dbReference type="ChEBI" id="CHEBI:16452"/>
        <dbReference type="ChEBI" id="CHEBI:57540"/>
        <dbReference type="ChEBI" id="CHEBI:57945"/>
        <dbReference type="EC" id="1.1.1.37"/>
    </reaction>
</comment>
<dbReference type="PIRSF" id="PIRSF000102">
    <property type="entry name" value="Lac_mal_DH"/>
    <property type="match status" value="1"/>
</dbReference>
<dbReference type="InterPro" id="IPR001236">
    <property type="entry name" value="Lactate/malate_DH_N"/>
</dbReference>
<evidence type="ECO:0000313" key="15">
    <source>
        <dbReference type="Proteomes" id="UP000801492"/>
    </source>
</evidence>
<dbReference type="NCBIfam" id="TIGR01772">
    <property type="entry name" value="MDH_euk_gproteo"/>
    <property type="match status" value="1"/>
</dbReference>
<dbReference type="GO" id="GO:0005739">
    <property type="term" value="C:mitochondrion"/>
    <property type="evidence" value="ECO:0007669"/>
    <property type="project" value="TreeGrafter"/>
</dbReference>
<feature type="domain" description="Lactate/malate dehydrogenase N-terminal" evidence="12">
    <location>
        <begin position="37"/>
        <end position="179"/>
    </location>
</feature>
<name>A0A8K0GB09_IGNLU</name>
<evidence type="ECO:0000256" key="7">
    <source>
        <dbReference type="ARBA" id="ARBA00023027"/>
    </source>
</evidence>
<dbReference type="FunFam" id="3.90.110.10:FF:000009">
    <property type="entry name" value="Malate dehydrogenase"/>
    <property type="match status" value="1"/>
</dbReference>
<dbReference type="GO" id="GO:0019752">
    <property type="term" value="P:carboxylic acid metabolic process"/>
    <property type="evidence" value="ECO:0007669"/>
    <property type="project" value="InterPro"/>
</dbReference>
<dbReference type="Pfam" id="PF00056">
    <property type="entry name" value="Ldh_1_N"/>
    <property type="match status" value="1"/>
</dbReference>
<gene>
    <name evidence="14" type="ORF">ILUMI_10898</name>
</gene>
<dbReference type="GO" id="GO:0006099">
    <property type="term" value="P:tricarboxylic acid cycle"/>
    <property type="evidence" value="ECO:0007669"/>
    <property type="project" value="UniProtKB-KW"/>
</dbReference>
<dbReference type="InterPro" id="IPR010097">
    <property type="entry name" value="Malate_DH_type1"/>
</dbReference>
<accession>A0A8K0GB09</accession>
<keyword evidence="5" id="KW-0816">Tricarboxylic acid cycle</keyword>
<evidence type="ECO:0000256" key="3">
    <source>
        <dbReference type="ARBA" id="ARBA00012995"/>
    </source>
</evidence>
<dbReference type="OrthoDB" id="755699at2759"/>
<evidence type="ECO:0000256" key="5">
    <source>
        <dbReference type="ARBA" id="ARBA00022532"/>
    </source>
</evidence>
<feature type="binding site" evidence="10">
    <location>
        <position position="128"/>
    </location>
    <ligand>
        <name>NAD(+)</name>
        <dbReference type="ChEBI" id="CHEBI:57540"/>
    </ligand>
</feature>
<evidence type="ECO:0000256" key="11">
    <source>
        <dbReference type="RuleBase" id="RU003369"/>
    </source>
</evidence>
<feature type="active site" description="Proton acceptor" evidence="9">
    <location>
        <position position="211"/>
    </location>
</feature>
<keyword evidence="7 10" id="KW-0520">NAD</keyword>
<dbReference type="AlphaFoldDB" id="A0A8K0GB09"/>
<dbReference type="SUPFAM" id="SSF56327">
    <property type="entry name" value="LDH C-terminal domain-like"/>
    <property type="match status" value="1"/>
</dbReference>
<keyword evidence="6 11" id="KW-0560">Oxidoreductase</keyword>